<sequence length="15" mass="1822">MEFILSNFIHFPLLT</sequence>
<evidence type="ECO:0000313" key="2">
    <source>
        <dbReference type="Proteomes" id="UP000032142"/>
    </source>
</evidence>
<gene>
    <name evidence="1" type="ORF">F383_21301</name>
</gene>
<proteinExistence type="predicted"/>
<accession>A0A0B0NMY5</accession>
<keyword evidence="2" id="KW-1185">Reference proteome</keyword>
<dbReference type="Proteomes" id="UP000032142">
    <property type="component" value="Unassembled WGS sequence"/>
</dbReference>
<dbReference type="EMBL" id="KN404854">
    <property type="protein sequence ID" value="KHG15898.1"/>
    <property type="molecule type" value="Genomic_DNA"/>
</dbReference>
<reference evidence="2" key="1">
    <citation type="submission" date="2014-09" db="EMBL/GenBank/DDBJ databases">
        <authorList>
            <person name="Mudge J."/>
            <person name="Ramaraj T."/>
            <person name="Lindquist I.E."/>
            <person name="Bharti A.K."/>
            <person name="Sundararajan A."/>
            <person name="Cameron C.T."/>
            <person name="Woodward J.E."/>
            <person name="May G.D."/>
            <person name="Brubaker C."/>
            <person name="Broadhvest J."/>
            <person name="Wilkins T.A."/>
        </authorList>
    </citation>
    <scope>NUCLEOTIDE SEQUENCE</scope>
    <source>
        <strain evidence="2">cv. AKA8401</strain>
    </source>
</reference>
<evidence type="ECO:0000313" key="1">
    <source>
        <dbReference type="EMBL" id="KHG15898.1"/>
    </source>
</evidence>
<organism evidence="1 2">
    <name type="scientific">Gossypium arboreum</name>
    <name type="common">Tree cotton</name>
    <name type="synonym">Gossypium nanking</name>
    <dbReference type="NCBI Taxonomy" id="29729"/>
    <lineage>
        <taxon>Eukaryota</taxon>
        <taxon>Viridiplantae</taxon>
        <taxon>Streptophyta</taxon>
        <taxon>Embryophyta</taxon>
        <taxon>Tracheophyta</taxon>
        <taxon>Spermatophyta</taxon>
        <taxon>Magnoliopsida</taxon>
        <taxon>eudicotyledons</taxon>
        <taxon>Gunneridae</taxon>
        <taxon>Pentapetalae</taxon>
        <taxon>rosids</taxon>
        <taxon>malvids</taxon>
        <taxon>Malvales</taxon>
        <taxon>Malvaceae</taxon>
        <taxon>Malvoideae</taxon>
        <taxon>Gossypium</taxon>
    </lineage>
</organism>
<protein>
    <submittedName>
        <fullName evidence="1">Uncharacterized protein</fullName>
    </submittedName>
</protein>
<name>A0A0B0NMY5_GOSAR</name>